<keyword evidence="3" id="KW-0949">S-adenosyl-L-methionine</keyword>
<sequence length="243" mass="27369">MTSEYPNQYLRLRAQRLAESTREFLARGKSVVRCDACQLAAFACICPWQPRLVASCEFVLLMHRDEVFKPTNTGRLIADVLPAQTHVFCWSRTEPDPALLALLNDTQRRCVVVFPAEAAGSASIQREVVRELPVDGKLTTFILLDGTWKQSGRMFHLSRWLDAVPCVQLPEALVRGYAVRKSHQEHYLSTAEAAGLCLQMAREQRAADGLLGYFQLFNIHYLATRATQPPVIGDLHAQILGYR</sequence>
<comment type="caution">
    <text evidence="6">The sequence shown here is derived from an EMBL/GenBank/DDBJ whole genome shotgun (WGS) entry which is preliminary data.</text>
</comment>
<evidence type="ECO:0000313" key="7">
    <source>
        <dbReference type="Proteomes" id="UP000216101"/>
    </source>
</evidence>
<evidence type="ECO:0000256" key="3">
    <source>
        <dbReference type="ARBA" id="ARBA00022691"/>
    </source>
</evidence>
<evidence type="ECO:0000256" key="1">
    <source>
        <dbReference type="ARBA" id="ARBA00012386"/>
    </source>
</evidence>
<dbReference type="RefSeq" id="WP_244904496.1">
    <property type="nucleotide sequence ID" value="NZ_NHNI01000001.1"/>
</dbReference>
<dbReference type="GO" id="GO:0008033">
    <property type="term" value="P:tRNA processing"/>
    <property type="evidence" value="ECO:0007669"/>
    <property type="project" value="UniProtKB-KW"/>
</dbReference>
<evidence type="ECO:0000313" key="6">
    <source>
        <dbReference type="EMBL" id="OZY86220.1"/>
    </source>
</evidence>
<dbReference type="Proteomes" id="UP000216101">
    <property type="component" value="Unassembled WGS sequence"/>
</dbReference>
<dbReference type="Pfam" id="PF03942">
    <property type="entry name" value="DTW"/>
    <property type="match status" value="1"/>
</dbReference>
<reference evidence="7" key="1">
    <citation type="submission" date="2017-05" db="EMBL/GenBank/DDBJ databases">
        <authorList>
            <person name="Barney B.M."/>
        </authorList>
    </citation>
    <scope>NUCLEOTIDE SEQUENCE [LARGE SCALE GENOMIC DNA]</scope>
    <source>
        <strain evidence="7">PSBB022</strain>
    </source>
</reference>
<dbReference type="PANTHER" id="PTHR21392">
    <property type="entry name" value="TRNA-URIDINE AMINOCARBOXYPROPYLTRANSFERASE 2"/>
    <property type="match status" value="1"/>
</dbReference>
<dbReference type="SMART" id="SM01144">
    <property type="entry name" value="DTW"/>
    <property type="match status" value="1"/>
</dbReference>
<keyword evidence="4" id="KW-0819">tRNA processing</keyword>
<organism evidence="6 7">
    <name type="scientific">Cellvibrio mixtus</name>
    <dbReference type="NCBI Taxonomy" id="39650"/>
    <lineage>
        <taxon>Bacteria</taxon>
        <taxon>Pseudomonadati</taxon>
        <taxon>Pseudomonadota</taxon>
        <taxon>Gammaproteobacteria</taxon>
        <taxon>Cellvibrionales</taxon>
        <taxon>Cellvibrionaceae</taxon>
        <taxon>Cellvibrio</taxon>
    </lineage>
</organism>
<dbReference type="EMBL" id="NHNI01000001">
    <property type="protein sequence ID" value="OZY86220.1"/>
    <property type="molecule type" value="Genomic_DNA"/>
</dbReference>
<proteinExistence type="predicted"/>
<dbReference type="InterPro" id="IPR005636">
    <property type="entry name" value="DTW"/>
</dbReference>
<evidence type="ECO:0000259" key="5">
    <source>
        <dbReference type="SMART" id="SM01144"/>
    </source>
</evidence>
<keyword evidence="2" id="KW-0808">Transferase</keyword>
<name>A0A266Q8S0_9GAMM</name>
<dbReference type="PANTHER" id="PTHR21392:SF1">
    <property type="entry name" value="TRNA-URIDINE AMINOCARBOXYPROPYLTRANSFERASE"/>
    <property type="match status" value="1"/>
</dbReference>
<evidence type="ECO:0000256" key="4">
    <source>
        <dbReference type="ARBA" id="ARBA00022694"/>
    </source>
</evidence>
<dbReference type="InterPro" id="IPR039262">
    <property type="entry name" value="DTWD2/TAPT"/>
</dbReference>
<evidence type="ECO:0000256" key="2">
    <source>
        <dbReference type="ARBA" id="ARBA00022679"/>
    </source>
</evidence>
<keyword evidence="7" id="KW-1185">Reference proteome</keyword>
<accession>A0A266Q8S0</accession>
<dbReference type="AlphaFoldDB" id="A0A266Q8S0"/>
<dbReference type="GO" id="GO:0016432">
    <property type="term" value="F:tRNA-uridine aminocarboxypropyltransferase activity"/>
    <property type="evidence" value="ECO:0007669"/>
    <property type="project" value="UniProtKB-EC"/>
</dbReference>
<feature type="domain" description="DTW" evidence="5">
    <location>
        <begin position="30"/>
        <end position="226"/>
    </location>
</feature>
<protein>
    <recommendedName>
        <fullName evidence="1">tRNA-uridine aminocarboxypropyltransferase</fullName>
        <ecNumber evidence="1">2.5.1.25</ecNumber>
    </recommendedName>
</protein>
<gene>
    <name evidence="6" type="ORF">CBP51_04095</name>
</gene>
<dbReference type="EC" id="2.5.1.25" evidence="1"/>